<dbReference type="Proteomes" id="UP001152795">
    <property type="component" value="Unassembled WGS sequence"/>
</dbReference>
<accession>A0A6S7ILX8</accession>
<comment type="caution">
    <text evidence="1">The sequence shown here is derived from an EMBL/GenBank/DDBJ whole genome shotgun (WGS) entry which is preliminary data.</text>
</comment>
<sequence>MTTITYFLIFLAIFSSHGGGTSNTTLQLPITINPLVQDAIQRGTFTDVLIQTNTTFFEHVTFNDIVKNLKYKPLPQLQKNLPSLLVLGLAAKDNGLTVDKFEFLQTSKWTITMSVEEMANVSNNITLPLNDQVPLIKIQEAMFKILEKRFNFKTEEIAEHLNITKDEVYAFLEPGWIKVVNIITAKNILALSRNYTIPPFYIAEALNMSLPELYNSTLPQLEDTLVNKIDIIKGLYKCFLSFFYRTIHYSI</sequence>
<proteinExistence type="predicted"/>
<dbReference type="EMBL" id="CACRXK020005601">
    <property type="protein sequence ID" value="CAB4006782.1"/>
    <property type="molecule type" value="Genomic_DNA"/>
</dbReference>
<evidence type="ECO:0000313" key="2">
    <source>
        <dbReference type="Proteomes" id="UP001152795"/>
    </source>
</evidence>
<reference evidence="1" key="1">
    <citation type="submission" date="2020-04" db="EMBL/GenBank/DDBJ databases">
        <authorList>
            <person name="Alioto T."/>
            <person name="Alioto T."/>
            <person name="Gomez Garrido J."/>
        </authorList>
    </citation>
    <scope>NUCLEOTIDE SEQUENCE</scope>
    <source>
        <strain evidence="1">A484AB</strain>
    </source>
</reference>
<dbReference type="AlphaFoldDB" id="A0A6S7ILX8"/>
<organism evidence="1 2">
    <name type="scientific">Paramuricea clavata</name>
    <name type="common">Red gorgonian</name>
    <name type="synonym">Violescent sea-whip</name>
    <dbReference type="NCBI Taxonomy" id="317549"/>
    <lineage>
        <taxon>Eukaryota</taxon>
        <taxon>Metazoa</taxon>
        <taxon>Cnidaria</taxon>
        <taxon>Anthozoa</taxon>
        <taxon>Octocorallia</taxon>
        <taxon>Malacalcyonacea</taxon>
        <taxon>Plexauridae</taxon>
        <taxon>Paramuricea</taxon>
    </lineage>
</organism>
<dbReference type="OrthoDB" id="5990165at2759"/>
<name>A0A6S7ILX8_PARCT</name>
<keyword evidence="2" id="KW-1185">Reference proteome</keyword>
<gene>
    <name evidence="1" type="ORF">PACLA_8A040045</name>
</gene>
<protein>
    <submittedName>
        <fullName evidence="1">Uncharacterized protein</fullName>
    </submittedName>
</protein>
<evidence type="ECO:0000313" key="1">
    <source>
        <dbReference type="EMBL" id="CAB4006782.1"/>
    </source>
</evidence>